<dbReference type="EMBL" id="GBXM01072553">
    <property type="protein sequence ID" value="JAH36024.1"/>
    <property type="molecule type" value="Transcribed_RNA"/>
</dbReference>
<reference evidence="1" key="2">
    <citation type="journal article" date="2015" name="Fish Shellfish Immunol.">
        <title>Early steps in the European eel (Anguilla anguilla)-Vibrio vulnificus interaction in the gills: Role of the RtxA13 toxin.</title>
        <authorList>
            <person name="Callol A."/>
            <person name="Pajuelo D."/>
            <person name="Ebbesson L."/>
            <person name="Teles M."/>
            <person name="MacKenzie S."/>
            <person name="Amaro C."/>
        </authorList>
    </citation>
    <scope>NUCLEOTIDE SEQUENCE</scope>
</reference>
<reference evidence="1" key="1">
    <citation type="submission" date="2014-11" db="EMBL/GenBank/DDBJ databases">
        <authorList>
            <person name="Amaro Gonzalez C."/>
        </authorList>
    </citation>
    <scope>NUCLEOTIDE SEQUENCE</scope>
</reference>
<proteinExistence type="predicted"/>
<protein>
    <submittedName>
        <fullName evidence="1">Uncharacterized protein</fullName>
    </submittedName>
</protein>
<evidence type="ECO:0000313" key="1">
    <source>
        <dbReference type="EMBL" id="JAH36024.1"/>
    </source>
</evidence>
<dbReference type="AlphaFoldDB" id="A0A0E9S3M0"/>
<name>A0A0E9S3M0_ANGAN</name>
<accession>A0A0E9S3M0</accession>
<organism evidence="1">
    <name type="scientific">Anguilla anguilla</name>
    <name type="common">European freshwater eel</name>
    <name type="synonym">Muraena anguilla</name>
    <dbReference type="NCBI Taxonomy" id="7936"/>
    <lineage>
        <taxon>Eukaryota</taxon>
        <taxon>Metazoa</taxon>
        <taxon>Chordata</taxon>
        <taxon>Craniata</taxon>
        <taxon>Vertebrata</taxon>
        <taxon>Euteleostomi</taxon>
        <taxon>Actinopterygii</taxon>
        <taxon>Neopterygii</taxon>
        <taxon>Teleostei</taxon>
        <taxon>Anguilliformes</taxon>
        <taxon>Anguillidae</taxon>
        <taxon>Anguilla</taxon>
    </lineage>
</organism>
<sequence>MEQNFNVSYSWESCHRGASTFVMLFCEVVRVEVLPIHKKQ</sequence>